<name>A0ABQ3ZUC8_9ACTN</name>
<dbReference type="Proteomes" id="UP000603200">
    <property type="component" value="Unassembled WGS sequence"/>
</dbReference>
<reference evidence="2 3" key="1">
    <citation type="submission" date="2021-01" db="EMBL/GenBank/DDBJ databases">
        <title>Whole genome shotgun sequence of Actinoplanes humidus NBRC 14915.</title>
        <authorList>
            <person name="Komaki H."/>
            <person name="Tamura T."/>
        </authorList>
    </citation>
    <scope>NUCLEOTIDE SEQUENCE [LARGE SCALE GENOMIC DNA]</scope>
    <source>
        <strain evidence="2 3">NBRC 14915</strain>
    </source>
</reference>
<keyword evidence="3" id="KW-1185">Reference proteome</keyword>
<evidence type="ECO:0000313" key="2">
    <source>
        <dbReference type="EMBL" id="GIE22154.1"/>
    </source>
</evidence>
<feature type="compositionally biased region" description="Basic and acidic residues" evidence="1">
    <location>
        <begin position="1"/>
        <end position="11"/>
    </location>
</feature>
<feature type="compositionally biased region" description="Polar residues" evidence="1">
    <location>
        <begin position="37"/>
        <end position="52"/>
    </location>
</feature>
<accession>A0ABQ3ZUC8</accession>
<organism evidence="2 3">
    <name type="scientific">Winogradskya humida</name>
    <dbReference type="NCBI Taxonomy" id="113566"/>
    <lineage>
        <taxon>Bacteria</taxon>
        <taxon>Bacillati</taxon>
        <taxon>Actinomycetota</taxon>
        <taxon>Actinomycetes</taxon>
        <taxon>Micromonosporales</taxon>
        <taxon>Micromonosporaceae</taxon>
        <taxon>Winogradskya</taxon>
    </lineage>
</organism>
<sequence length="235" mass="26063">MSIDDWYKNTEDAGWDAPSRDWGDDDRPDRGVDNWLDQVSAQHRQPLGQSQPPRAPQPALAKQPPRGPATKKPAATRRQPPGARTGTKPTGRASRSDINAVVRQELTTQPNMGITALRDALRKKGGSFAAIQLADIQAALEAINPERERRLSIASKARTIIGGQRTYKKFARIRKASPKRPEAFATTGASRTLSKYRRYSKAAVGPVSPRRTFVRLYSPQATNRIAGRHGIRDFY</sequence>
<gene>
    <name evidence="2" type="ORF">Ahu01nite_052560</name>
</gene>
<feature type="region of interest" description="Disordered" evidence="1">
    <location>
        <begin position="1"/>
        <end position="98"/>
    </location>
</feature>
<proteinExistence type="predicted"/>
<evidence type="ECO:0000256" key="1">
    <source>
        <dbReference type="SAM" id="MobiDB-lite"/>
    </source>
</evidence>
<dbReference type="EMBL" id="BOMN01000066">
    <property type="protein sequence ID" value="GIE22154.1"/>
    <property type="molecule type" value="Genomic_DNA"/>
</dbReference>
<evidence type="ECO:0000313" key="3">
    <source>
        <dbReference type="Proteomes" id="UP000603200"/>
    </source>
</evidence>
<feature type="compositionally biased region" description="Basic and acidic residues" evidence="1">
    <location>
        <begin position="18"/>
        <end position="32"/>
    </location>
</feature>
<comment type="caution">
    <text evidence="2">The sequence shown here is derived from an EMBL/GenBank/DDBJ whole genome shotgun (WGS) entry which is preliminary data.</text>
</comment>
<protein>
    <submittedName>
        <fullName evidence="2">Uncharacterized protein</fullName>
    </submittedName>
</protein>